<dbReference type="PROSITE" id="PS50023">
    <property type="entry name" value="LIM_DOMAIN_2"/>
    <property type="match status" value="2"/>
</dbReference>
<keyword evidence="1 3" id="KW-0479">Metal-binding</keyword>
<organism evidence="6 7">
    <name type="scientific">Setomelanomma holmii</name>
    <dbReference type="NCBI Taxonomy" id="210430"/>
    <lineage>
        <taxon>Eukaryota</taxon>
        <taxon>Fungi</taxon>
        <taxon>Dikarya</taxon>
        <taxon>Ascomycota</taxon>
        <taxon>Pezizomycotina</taxon>
        <taxon>Dothideomycetes</taxon>
        <taxon>Pleosporomycetidae</taxon>
        <taxon>Pleosporales</taxon>
        <taxon>Pleosporineae</taxon>
        <taxon>Phaeosphaeriaceae</taxon>
        <taxon>Setomelanomma</taxon>
    </lineage>
</organism>
<feature type="compositionally biased region" description="Polar residues" evidence="4">
    <location>
        <begin position="545"/>
        <end position="556"/>
    </location>
</feature>
<protein>
    <recommendedName>
        <fullName evidence="5">LIM zinc-binding domain-containing protein</fullName>
    </recommendedName>
</protein>
<dbReference type="GO" id="GO:0046872">
    <property type="term" value="F:metal ion binding"/>
    <property type="evidence" value="ECO:0007669"/>
    <property type="project" value="UniProtKB-KW"/>
</dbReference>
<sequence length="725" mass="78944">MERASASGLPTIKCSSCGIDIDILQLADHVCAPSPPSNTAATSPRSPPSPPKLDRAATFGGASFSNRSDGSLLAGRMRPPPRIDSNAANKPFRHLEPSPMSNYSDSRNGTPLSPTPPKSPYKMNRSVTTPAPAPRRRLGPPSPTLPSNLDCAFPPFPSKRSATPQSARPQTRDRLESTQQQRYAEPSPLFAPLSPRIDGGDNIAKRMDSIAPGPFDGRADRRPSTSSASKTPMEESAVYGHRRTATHGSTRSVGSIPKQRSSMASTTSRASAYSTRSVGLPAHPKAGISANSTPPPPLPSTSEQNEGIDAFLNRLQKESMRPPPQRENSEVRDEPKRQDSQERKGPPPRPRRPSSSDLPSNSLDDFQSAMATSRPNNVSPSRDHSRNGSDGTKQQVNPIPRSLQPPPLAPPTFRNDTPLNSLHTPSDSGMSDDSYASSGFRSVASSRSSPPGSEAGHSREASKLSQSEYLDENVERTASPDSYSKSRTPPSKPNPERSLENSRSRKTSAPGPQPFSANFADVPESPMDPAIQMGIAFDRPPRQPGPTQVPDSNPGRTPSKRLPDPAPRRQDSRPAKKGKCRGCSEPIVGKSVKDSSGRLTGRYHKQCFVCRTCSDPFPTAEFYVFDNSPYCERHYHELNGSVCTACNRGIEGQYLETDARRKFHPRCFTCTTCRIVLRDDYYEVAGQKYCDRHAQSAAAPPQNFLGPGGYRPRMEKRRTRLMMMA</sequence>
<dbReference type="EMBL" id="ML978340">
    <property type="protein sequence ID" value="KAF2023547.1"/>
    <property type="molecule type" value="Genomic_DNA"/>
</dbReference>
<dbReference type="GO" id="GO:0030695">
    <property type="term" value="F:GTPase regulator activity"/>
    <property type="evidence" value="ECO:0007669"/>
    <property type="project" value="UniProtKB-ARBA"/>
</dbReference>
<dbReference type="AlphaFoldDB" id="A0A9P4GX12"/>
<feature type="compositionally biased region" description="Polar residues" evidence="4">
    <location>
        <begin position="479"/>
        <end position="489"/>
    </location>
</feature>
<feature type="compositionally biased region" description="Basic and acidic residues" evidence="4">
    <location>
        <begin position="561"/>
        <end position="574"/>
    </location>
</feature>
<name>A0A9P4GX12_9PLEO</name>
<feature type="compositionally biased region" description="Basic and acidic residues" evidence="4">
    <location>
        <begin position="494"/>
        <end position="503"/>
    </location>
</feature>
<dbReference type="PANTHER" id="PTHR24216:SF65">
    <property type="entry name" value="PAXILLIN-LIKE PROTEIN 1"/>
    <property type="match status" value="1"/>
</dbReference>
<dbReference type="CDD" id="cd08368">
    <property type="entry name" value="LIM"/>
    <property type="match status" value="1"/>
</dbReference>
<dbReference type="SUPFAM" id="SSF57716">
    <property type="entry name" value="Glucocorticoid receptor-like (DNA-binding domain)"/>
    <property type="match status" value="1"/>
</dbReference>
<feature type="compositionally biased region" description="Polar residues" evidence="4">
    <location>
        <begin position="160"/>
        <end position="169"/>
    </location>
</feature>
<reference evidence="6" key="1">
    <citation type="journal article" date="2020" name="Stud. Mycol.">
        <title>101 Dothideomycetes genomes: a test case for predicting lifestyles and emergence of pathogens.</title>
        <authorList>
            <person name="Haridas S."/>
            <person name="Albert R."/>
            <person name="Binder M."/>
            <person name="Bloem J."/>
            <person name="Labutti K."/>
            <person name="Salamov A."/>
            <person name="Andreopoulos B."/>
            <person name="Baker S."/>
            <person name="Barry K."/>
            <person name="Bills G."/>
            <person name="Bluhm B."/>
            <person name="Cannon C."/>
            <person name="Castanera R."/>
            <person name="Culley D."/>
            <person name="Daum C."/>
            <person name="Ezra D."/>
            <person name="Gonzalez J."/>
            <person name="Henrissat B."/>
            <person name="Kuo A."/>
            <person name="Liang C."/>
            <person name="Lipzen A."/>
            <person name="Lutzoni F."/>
            <person name="Magnuson J."/>
            <person name="Mondo S."/>
            <person name="Nolan M."/>
            <person name="Ohm R."/>
            <person name="Pangilinan J."/>
            <person name="Park H.-J."/>
            <person name="Ramirez L."/>
            <person name="Alfaro M."/>
            <person name="Sun H."/>
            <person name="Tritt A."/>
            <person name="Yoshinaga Y."/>
            <person name="Zwiers L.-H."/>
            <person name="Turgeon B."/>
            <person name="Goodwin S."/>
            <person name="Spatafora J."/>
            <person name="Crous P."/>
            <person name="Grigoriev I."/>
        </authorList>
    </citation>
    <scope>NUCLEOTIDE SEQUENCE</scope>
    <source>
        <strain evidence="6">CBS 110217</strain>
    </source>
</reference>
<feature type="domain" description="LIM zinc-binding" evidence="5">
    <location>
        <begin position="642"/>
        <end position="700"/>
    </location>
</feature>
<accession>A0A9P4GX12</accession>
<feature type="compositionally biased region" description="Polar residues" evidence="4">
    <location>
        <begin position="369"/>
        <end position="380"/>
    </location>
</feature>
<dbReference type="SMART" id="SM00132">
    <property type="entry name" value="LIM"/>
    <property type="match status" value="2"/>
</dbReference>
<evidence type="ECO:0000313" key="6">
    <source>
        <dbReference type="EMBL" id="KAF2023547.1"/>
    </source>
</evidence>
<feature type="compositionally biased region" description="Low complexity" evidence="4">
    <location>
        <begin position="353"/>
        <end position="365"/>
    </location>
</feature>
<dbReference type="PROSITE" id="PS00478">
    <property type="entry name" value="LIM_DOMAIN_1"/>
    <property type="match status" value="1"/>
</dbReference>
<gene>
    <name evidence="6" type="ORF">EK21DRAFT_80614</name>
</gene>
<evidence type="ECO:0000259" key="5">
    <source>
        <dbReference type="PROSITE" id="PS50023"/>
    </source>
</evidence>
<evidence type="ECO:0000256" key="2">
    <source>
        <dbReference type="ARBA" id="ARBA00022833"/>
    </source>
</evidence>
<evidence type="ECO:0000256" key="4">
    <source>
        <dbReference type="SAM" id="MobiDB-lite"/>
    </source>
</evidence>
<feature type="compositionally biased region" description="Polar residues" evidence="4">
    <location>
        <begin position="414"/>
        <end position="431"/>
    </location>
</feature>
<feature type="compositionally biased region" description="Low complexity" evidence="4">
    <location>
        <begin position="260"/>
        <end position="277"/>
    </location>
</feature>
<dbReference type="FunFam" id="2.10.110.10:FF:000105">
    <property type="entry name" value="Similar to LIM domain-containing protein"/>
    <property type="match status" value="1"/>
</dbReference>
<feature type="compositionally biased region" description="Polar residues" evidence="4">
    <location>
        <begin position="388"/>
        <end position="397"/>
    </location>
</feature>
<feature type="compositionally biased region" description="Low complexity" evidence="4">
    <location>
        <begin position="434"/>
        <end position="453"/>
    </location>
</feature>
<feature type="region of interest" description="Disordered" evidence="4">
    <location>
        <begin position="33"/>
        <end position="584"/>
    </location>
</feature>
<dbReference type="InterPro" id="IPR001781">
    <property type="entry name" value="Znf_LIM"/>
</dbReference>
<dbReference type="PANTHER" id="PTHR24216">
    <property type="entry name" value="PAXILLIN-RELATED"/>
    <property type="match status" value="1"/>
</dbReference>
<feature type="domain" description="LIM zinc-binding" evidence="5">
    <location>
        <begin position="578"/>
        <end position="641"/>
    </location>
</feature>
<evidence type="ECO:0000256" key="3">
    <source>
        <dbReference type="PROSITE-ProRule" id="PRU00125"/>
    </source>
</evidence>
<keyword evidence="3" id="KW-0440">LIM domain</keyword>
<evidence type="ECO:0000256" key="1">
    <source>
        <dbReference type="ARBA" id="ARBA00022723"/>
    </source>
</evidence>
<dbReference type="CDD" id="cd09397">
    <property type="entry name" value="LIM1_UF1"/>
    <property type="match status" value="1"/>
</dbReference>
<keyword evidence="7" id="KW-1185">Reference proteome</keyword>
<feature type="compositionally biased region" description="Basic and acidic residues" evidence="4">
    <location>
        <begin position="327"/>
        <end position="345"/>
    </location>
</feature>
<comment type="caution">
    <text evidence="6">The sequence shown here is derived from an EMBL/GenBank/DDBJ whole genome shotgun (WGS) entry which is preliminary data.</text>
</comment>
<dbReference type="Gene3D" id="2.10.110.10">
    <property type="entry name" value="Cysteine Rich Protein"/>
    <property type="match status" value="2"/>
</dbReference>
<dbReference type="Proteomes" id="UP000799777">
    <property type="component" value="Unassembled WGS sequence"/>
</dbReference>
<proteinExistence type="predicted"/>
<evidence type="ECO:0000313" key="7">
    <source>
        <dbReference type="Proteomes" id="UP000799777"/>
    </source>
</evidence>
<keyword evidence="2 3" id="KW-0862">Zinc</keyword>
<feature type="compositionally biased region" description="Polar residues" evidence="4">
    <location>
        <begin position="99"/>
        <end position="112"/>
    </location>
</feature>
<dbReference type="OrthoDB" id="1112565at2759"/>
<dbReference type="Pfam" id="PF00412">
    <property type="entry name" value="LIM"/>
    <property type="match status" value="2"/>
</dbReference>